<evidence type="ECO:0000313" key="1">
    <source>
        <dbReference type="EMBL" id="VDL59651.1"/>
    </source>
</evidence>
<reference evidence="1 2" key="2">
    <citation type="submission" date="2018-11" db="EMBL/GenBank/DDBJ databases">
        <authorList>
            <consortium name="Pathogen Informatics"/>
        </authorList>
    </citation>
    <scope>NUCLEOTIDE SEQUENCE [LARGE SCALE GENOMIC DNA]</scope>
</reference>
<name>A0A0R3SQI3_HYMDI</name>
<sequence>MLHLLCRKTLPHALKTHQHIPKRGLSYQVSLFTRAFVNLKGKMSGTLIAMAALATRLYETDDKEMGELTRTYLRNRLNELFVE</sequence>
<gene>
    <name evidence="1" type="ORF">HDID_LOCUS7333</name>
</gene>
<dbReference type="Gene3D" id="1.10.246.90">
    <property type="entry name" value="Nop domain"/>
    <property type="match status" value="1"/>
</dbReference>
<dbReference type="AlphaFoldDB" id="A0A0R3SQI3"/>
<reference evidence="3" key="1">
    <citation type="submission" date="2017-02" db="UniProtKB">
        <authorList>
            <consortium name="WormBaseParasite"/>
        </authorList>
    </citation>
    <scope>IDENTIFICATION</scope>
</reference>
<evidence type="ECO:0000313" key="3">
    <source>
        <dbReference type="WBParaSite" id="HDID_0000733501-mRNA-1"/>
    </source>
</evidence>
<dbReference type="SUPFAM" id="SSF89124">
    <property type="entry name" value="Nop domain"/>
    <property type="match status" value="1"/>
</dbReference>
<dbReference type="WBParaSite" id="HDID_0000733501-mRNA-1">
    <property type="protein sequence ID" value="HDID_0000733501-mRNA-1"/>
    <property type="gene ID" value="HDID_0000733501"/>
</dbReference>
<organism evidence="3">
    <name type="scientific">Hymenolepis diminuta</name>
    <name type="common">Rat tapeworm</name>
    <dbReference type="NCBI Taxonomy" id="6216"/>
    <lineage>
        <taxon>Eukaryota</taxon>
        <taxon>Metazoa</taxon>
        <taxon>Spiralia</taxon>
        <taxon>Lophotrochozoa</taxon>
        <taxon>Platyhelminthes</taxon>
        <taxon>Cestoda</taxon>
        <taxon>Eucestoda</taxon>
        <taxon>Cyclophyllidea</taxon>
        <taxon>Hymenolepididae</taxon>
        <taxon>Hymenolepis</taxon>
    </lineage>
</organism>
<dbReference type="EMBL" id="UYSG01010926">
    <property type="protein sequence ID" value="VDL59651.1"/>
    <property type="molecule type" value="Genomic_DNA"/>
</dbReference>
<protein>
    <submittedName>
        <fullName evidence="3">tRNA pseudouridine synthase A</fullName>
    </submittedName>
</protein>
<dbReference type="InterPro" id="IPR042239">
    <property type="entry name" value="Nop_C"/>
</dbReference>
<dbReference type="InterPro" id="IPR036070">
    <property type="entry name" value="Nop_dom_sf"/>
</dbReference>
<proteinExistence type="predicted"/>
<evidence type="ECO:0000313" key="2">
    <source>
        <dbReference type="Proteomes" id="UP000274504"/>
    </source>
</evidence>
<dbReference type="Proteomes" id="UP000274504">
    <property type="component" value="Unassembled WGS sequence"/>
</dbReference>
<accession>A0A0R3SQI3</accession>